<dbReference type="EMBL" id="JACAZI010000003">
    <property type="protein sequence ID" value="KAF7364785.1"/>
    <property type="molecule type" value="Genomic_DNA"/>
</dbReference>
<dbReference type="InterPro" id="IPR008551">
    <property type="entry name" value="TANGO2"/>
</dbReference>
<gene>
    <name evidence="3" type="ORF">MVEN_00348500</name>
</gene>
<feature type="compositionally biased region" description="Low complexity" evidence="1">
    <location>
        <begin position="314"/>
        <end position="325"/>
    </location>
</feature>
<accession>A0A8H6YPB5</accession>
<comment type="caution">
    <text evidence="3">The sequence shown here is derived from an EMBL/GenBank/DDBJ whole genome shotgun (WGS) entry which is preliminary data.</text>
</comment>
<feature type="region of interest" description="Disordered" evidence="1">
    <location>
        <begin position="58"/>
        <end position="82"/>
    </location>
</feature>
<feature type="compositionally biased region" description="Low complexity" evidence="1">
    <location>
        <begin position="58"/>
        <end position="72"/>
    </location>
</feature>
<organism evidence="3 4">
    <name type="scientific">Mycena venus</name>
    <dbReference type="NCBI Taxonomy" id="2733690"/>
    <lineage>
        <taxon>Eukaryota</taxon>
        <taxon>Fungi</taxon>
        <taxon>Dikarya</taxon>
        <taxon>Basidiomycota</taxon>
        <taxon>Agaricomycotina</taxon>
        <taxon>Agaricomycetes</taxon>
        <taxon>Agaricomycetidae</taxon>
        <taxon>Agaricales</taxon>
        <taxon>Marasmiineae</taxon>
        <taxon>Mycenaceae</taxon>
        <taxon>Mycena</taxon>
    </lineage>
</organism>
<reference evidence="3" key="1">
    <citation type="submission" date="2020-05" db="EMBL/GenBank/DDBJ databases">
        <title>Mycena genomes resolve the evolution of fungal bioluminescence.</title>
        <authorList>
            <person name="Tsai I.J."/>
        </authorList>
    </citation>
    <scope>NUCLEOTIDE SEQUENCE</scope>
    <source>
        <strain evidence="3">CCC161011</strain>
    </source>
</reference>
<dbReference type="OrthoDB" id="191601at2759"/>
<proteinExistence type="predicted"/>
<evidence type="ECO:0000313" key="3">
    <source>
        <dbReference type="EMBL" id="KAF7364785.1"/>
    </source>
</evidence>
<keyword evidence="4" id="KW-1185">Reference proteome</keyword>
<dbReference type="PANTHER" id="PTHR17985:SF8">
    <property type="entry name" value="TRANSPORT AND GOLGI ORGANIZATION PROTEIN 2 HOMOLOG"/>
    <property type="match status" value="1"/>
</dbReference>
<dbReference type="GO" id="GO:0007030">
    <property type="term" value="P:Golgi organization"/>
    <property type="evidence" value="ECO:0007669"/>
    <property type="project" value="TreeGrafter"/>
</dbReference>
<dbReference type="Proteomes" id="UP000620124">
    <property type="component" value="Unassembled WGS sequence"/>
</dbReference>
<protein>
    <submittedName>
        <fullName evidence="3">Uncharacterized protein</fullName>
    </submittedName>
</protein>
<sequence>MLCAPISYHSQSISVVVIALLGLILIPLPPCRILCSNRDEFLARPALAAAFHSFGDANSDSPSNSNSQSSPPRAGDATVLSGRDTQAGGTWLGLTPGTGRVALLTNITEPYQSLPSSRGSLAPAFLLGKPRTPLETLYPQGSYAGFNLLVLEAEWEASSSSAPPQPTASASISVSPRLHFPHAFLVSNGGAGGQLLSRPLRAEERTSGGLSNGLHVTETGGEAWPKVAQGRTLFSDTVKAHDEALRRDDARDADAALAGRLFALLRTAAAEPVRAREELRRTICVRPLEISAKPRPDVNNAQTPDSSASAVPATINGTGTPIPSTPTIYGTRTASVLLVRRSGDALFVERDVWRLKPGGVELYEGGAIGGTGSGKLAGEEDGERVFRVRVGAQG</sequence>
<evidence type="ECO:0000256" key="1">
    <source>
        <dbReference type="SAM" id="MobiDB-lite"/>
    </source>
</evidence>
<dbReference type="PANTHER" id="PTHR17985">
    <property type="entry name" value="SER/THR-RICH PROTEIN T10 IN DGCR REGION"/>
    <property type="match status" value="1"/>
</dbReference>
<keyword evidence="2" id="KW-1133">Transmembrane helix</keyword>
<keyword evidence="2" id="KW-0472">Membrane</keyword>
<evidence type="ECO:0000313" key="4">
    <source>
        <dbReference type="Proteomes" id="UP000620124"/>
    </source>
</evidence>
<evidence type="ECO:0000256" key="2">
    <source>
        <dbReference type="SAM" id="Phobius"/>
    </source>
</evidence>
<feature type="region of interest" description="Disordered" evidence="1">
    <location>
        <begin position="295"/>
        <end position="325"/>
    </location>
</feature>
<feature type="compositionally biased region" description="Polar residues" evidence="1">
    <location>
        <begin position="299"/>
        <end position="309"/>
    </location>
</feature>
<dbReference type="GO" id="GO:0009306">
    <property type="term" value="P:protein secretion"/>
    <property type="evidence" value="ECO:0007669"/>
    <property type="project" value="TreeGrafter"/>
</dbReference>
<name>A0A8H6YPB5_9AGAR</name>
<dbReference type="AlphaFoldDB" id="A0A8H6YPB5"/>
<keyword evidence="2" id="KW-0812">Transmembrane</keyword>
<feature type="transmembrane region" description="Helical" evidence="2">
    <location>
        <begin position="12"/>
        <end position="29"/>
    </location>
</feature>
<dbReference type="GO" id="GO:0005794">
    <property type="term" value="C:Golgi apparatus"/>
    <property type="evidence" value="ECO:0007669"/>
    <property type="project" value="TreeGrafter"/>
</dbReference>
<dbReference type="Pfam" id="PF05742">
    <property type="entry name" value="TANGO2"/>
    <property type="match status" value="1"/>
</dbReference>